<dbReference type="EMBL" id="CAXAMM010021624">
    <property type="protein sequence ID" value="CAK9050268.1"/>
    <property type="molecule type" value="Genomic_DNA"/>
</dbReference>
<protein>
    <submittedName>
        <fullName evidence="1">Sodium channel protein 60E</fullName>
    </submittedName>
</protein>
<dbReference type="GO" id="GO:0034220">
    <property type="term" value="P:monoatomic ion transmembrane transport"/>
    <property type="evidence" value="ECO:0007669"/>
    <property type="project" value="UniProtKB-KW"/>
</dbReference>
<dbReference type="PANTHER" id="PTHR33050">
    <property type="entry name" value="REVERSE TRANSCRIPTASE DOMAIN-CONTAINING PROTEIN"/>
    <property type="match status" value="1"/>
</dbReference>
<evidence type="ECO:0000313" key="2">
    <source>
        <dbReference type="Proteomes" id="UP001642464"/>
    </source>
</evidence>
<proteinExistence type="predicted"/>
<evidence type="ECO:0000313" key="1">
    <source>
        <dbReference type="EMBL" id="CAK9050268.1"/>
    </source>
</evidence>
<dbReference type="Proteomes" id="UP001642464">
    <property type="component" value="Unassembled WGS sequence"/>
</dbReference>
<dbReference type="SUPFAM" id="SSF56672">
    <property type="entry name" value="DNA/RNA polymerases"/>
    <property type="match status" value="1"/>
</dbReference>
<keyword evidence="2" id="KW-1185">Reference proteome</keyword>
<dbReference type="InterPro" id="IPR043502">
    <property type="entry name" value="DNA/RNA_pol_sf"/>
</dbReference>
<comment type="caution">
    <text evidence="1">The sequence shown here is derived from an EMBL/GenBank/DDBJ whole genome shotgun (WGS) entry which is preliminary data.</text>
</comment>
<reference evidence="1 2" key="1">
    <citation type="submission" date="2024-02" db="EMBL/GenBank/DDBJ databases">
        <authorList>
            <person name="Chen Y."/>
            <person name="Shah S."/>
            <person name="Dougan E. K."/>
            <person name="Thang M."/>
            <person name="Chan C."/>
        </authorList>
    </citation>
    <scope>NUCLEOTIDE SEQUENCE [LARGE SCALE GENOMIC DNA]</scope>
</reference>
<keyword evidence="1" id="KW-0406">Ion transport</keyword>
<accession>A0ABP0MGL6</accession>
<gene>
    <name evidence="1" type="ORF">SCF082_LOCUS27749</name>
</gene>
<name>A0ABP0MGL6_9DINO</name>
<keyword evidence="1" id="KW-0407">Ion channel</keyword>
<dbReference type="InterPro" id="IPR052055">
    <property type="entry name" value="Hepadnavirus_pol/RT"/>
</dbReference>
<keyword evidence="1" id="KW-0813">Transport</keyword>
<organism evidence="1 2">
    <name type="scientific">Durusdinium trenchii</name>
    <dbReference type="NCBI Taxonomy" id="1381693"/>
    <lineage>
        <taxon>Eukaryota</taxon>
        <taxon>Sar</taxon>
        <taxon>Alveolata</taxon>
        <taxon>Dinophyceae</taxon>
        <taxon>Suessiales</taxon>
        <taxon>Symbiodiniaceae</taxon>
        <taxon>Durusdinium</taxon>
    </lineage>
</organism>
<dbReference type="PANTHER" id="PTHR33050:SF7">
    <property type="entry name" value="RIBONUCLEASE H"/>
    <property type="match status" value="1"/>
</dbReference>
<sequence>MRVLAVDHSSKRAHGVHIALFDLTCPEQVAQLSALVHEERARLAWIHFAPACGTASRARERPLPHLEAQGYPVAQPLRSPEFPLGLPNLQGVDKERVAKANKTYEATANLCQQAIALNITCSLENPVNSLFWCVPCIAQLVQTGHTCVFDNCMHGGARKKTTRWWSSEPWFDSLQGLCDGKHQHKPWAPVQEAGRLRYPSAEEAAYPPLLCERLASILVEQCKALGAVLSSDLSSQKLHTSINTHRFLLNMLPRGKQFKPLVSEFASYVALLHPSDVPLTTAISMFPKGARSTSRQVWEWGKIRADCRFDSFSFSAELRERLHSLEVSSKVELHQVGIPREPEDFVSRATECGHPRSSAVHLSKEVVRVLEENLCDNKCDSDLAAVRVGFIKKWTKRAVELKQQEASLKDSMPEYLSTLLRPKKLLLLKEMLEELEYPDAKLVDDICKGFRLSGWLETTGVFPPCVKRPQYDLGTLLLLAKGLNKSIISRVESGDASSDIAKTTWHQTLEEVEKGYVWFAEVPDPQSFVLAKRFGLQQAEKVRVIDDCTIGGLNKAIGLVEKYKIHSIEEIAAFLCWMLSFMGKTGKHFPLIGRTFDLKAAYKQFGIHPDDRNLLRIVCQKPDSGEVAFLGVNALPFGAVGSVGAFLRISLALWFIGMRGLRLAWSAFFDDFTVISKRSLAVNAEQSVEALFDLLGMNFAREGSISEGFSSVFKTLGLQIDLSSAKSGRVQLGHTEKRRKELQETLSSFIDSGIITPKQAESLRGRMHWYESFVFGRVANQAVQTVGSISTLEVGSHKLSIREIDALKLLRDRVLVSPPLTIAPSSLDAWVIFTDGACEGAEKKVGSIGGVNFDPAGRCRGFFGASVPETYMQRLLKNSLNPIYELEILPVLMSLFIWKSVIARSQVVFYLDNDAARSGLIKGAGATLEASELIREFTCHEMQLQCMTWFARVPTHSNVADGPSRLDFRARILKGAVKEEIPWEDFFSGSRKLD</sequence>